<dbReference type="EMBL" id="CAJNNW010033419">
    <property type="protein sequence ID" value="CAE8718787.1"/>
    <property type="molecule type" value="Genomic_DNA"/>
</dbReference>
<protein>
    <submittedName>
        <fullName evidence="2">Uncharacterized protein</fullName>
    </submittedName>
</protein>
<name>A0A813L3Q3_POLGL</name>
<proteinExistence type="predicted"/>
<evidence type="ECO:0000256" key="1">
    <source>
        <dbReference type="SAM" id="MobiDB-lite"/>
    </source>
</evidence>
<evidence type="ECO:0000313" key="3">
    <source>
        <dbReference type="Proteomes" id="UP000626109"/>
    </source>
</evidence>
<evidence type="ECO:0000313" key="2">
    <source>
        <dbReference type="EMBL" id="CAE8718787.1"/>
    </source>
</evidence>
<organism evidence="2 3">
    <name type="scientific">Polarella glacialis</name>
    <name type="common">Dinoflagellate</name>
    <dbReference type="NCBI Taxonomy" id="89957"/>
    <lineage>
        <taxon>Eukaryota</taxon>
        <taxon>Sar</taxon>
        <taxon>Alveolata</taxon>
        <taxon>Dinophyceae</taxon>
        <taxon>Suessiales</taxon>
        <taxon>Suessiaceae</taxon>
        <taxon>Polarella</taxon>
    </lineage>
</organism>
<sequence length="157" mass="17191">EGAWSKEREECLAEAPQLADGDPAALHELVRQQRVIHEQQRAAEGARWELHLEEERKCWVEREARIAEGSETLGGDHSSSAERFPAQQPVTGRPVNPATATKSLHPAMVYVVPELADKEASMSLPQSHFSIDLPHALLAVPRTFGGRGCAAWLASAL</sequence>
<gene>
    <name evidence="2" type="ORF">PGLA2088_LOCUS40273</name>
</gene>
<accession>A0A813L3Q3</accession>
<feature type="region of interest" description="Disordered" evidence="1">
    <location>
        <begin position="69"/>
        <end position="99"/>
    </location>
</feature>
<dbReference type="Proteomes" id="UP000626109">
    <property type="component" value="Unassembled WGS sequence"/>
</dbReference>
<comment type="caution">
    <text evidence="2">The sequence shown here is derived from an EMBL/GenBank/DDBJ whole genome shotgun (WGS) entry which is preliminary data.</text>
</comment>
<feature type="non-terminal residue" evidence="2">
    <location>
        <position position="1"/>
    </location>
</feature>
<reference evidence="2" key="1">
    <citation type="submission" date="2021-02" db="EMBL/GenBank/DDBJ databases">
        <authorList>
            <person name="Dougan E. K."/>
            <person name="Rhodes N."/>
            <person name="Thang M."/>
            <person name="Chan C."/>
        </authorList>
    </citation>
    <scope>NUCLEOTIDE SEQUENCE</scope>
</reference>
<dbReference type="AlphaFoldDB" id="A0A813L3Q3"/>